<proteinExistence type="predicted"/>
<evidence type="ECO:0000313" key="3">
    <source>
        <dbReference type="WBParaSite" id="Gr19_v10_g14263.t1"/>
    </source>
</evidence>
<keyword evidence="1" id="KW-0732">Signal</keyword>
<dbReference type="AlphaFoldDB" id="A0A914H5T9"/>
<evidence type="ECO:0000313" key="2">
    <source>
        <dbReference type="Proteomes" id="UP000887572"/>
    </source>
</evidence>
<dbReference type="WBParaSite" id="Gr19_v10_g14263.t1">
    <property type="protein sequence ID" value="Gr19_v10_g14263.t1"/>
    <property type="gene ID" value="Gr19_v10_g14263"/>
</dbReference>
<reference evidence="3" key="1">
    <citation type="submission" date="2022-11" db="UniProtKB">
        <authorList>
            <consortium name="WormBaseParasite"/>
        </authorList>
    </citation>
    <scope>IDENTIFICATION</scope>
</reference>
<dbReference type="Proteomes" id="UP000887572">
    <property type="component" value="Unplaced"/>
</dbReference>
<name>A0A914H5T9_GLORO</name>
<protein>
    <submittedName>
        <fullName evidence="3">Secreted protein</fullName>
    </submittedName>
</protein>
<evidence type="ECO:0000256" key="1">
    <source>
        <dbReference type="SAM" id="SignalP"/>
    </source>
</evidence>
<sequence>MRFAQFYLFIRIPMLFLFALVIFPCALCGGKETPTKNDEGPSKANGGMLSKVIKIGTGLLAIAKCWLGTWTTDAF</sequence>
<feature type="signal peptide" evidence="1">
    <location>
        <begin position="1"/>
        <end position="28"/>
    </location>
</feature>
<accession>A0A914H5T9</accession>
<keyword evidence="2" id="KW-1185">Reference proteome</keyword>
<organism evidence="2 3">
    <name type="scientific">Globodera rostochiensis</name>
    <name type="common">Golden nematode worm</name>
    <name type="synonym">Heterodera rostochiensis</name>
    <dbReference type="NCBI Taxonomy" id="31243"/>
    <lineage>
        <taxon>Eukaryota</taxon>
        <taxon>Metazoa</taxon>
        <taxon>Ecdysozoa</taxon>
        <taxon>Nematoda</taxon>
        <taxon>Chromadorea</taxon>
        <taxon>Rhabditida</taxon>
        <taxon>Tylenchina</taxon>
        <taxon>Tylenchomorpha</taxon>
        <taxon>Tylenchoidea</taxon>
        <taxon>Heteroderidae</taxon>
        <taxon>Heteroderinae</taxon>
        <taxon>Globodera</taxon>
    </lineage>
</organism>
<feature type="chain" id="PRO_5037656068" evidence="1">
    <location>
        <begin position="29"/>
        <end position="75"/>
    </location>
</feature>